<dbReference type="GO" id="GO:0005524">
    <property type="term" value="F:ATP binding"/>
    <property type="evidence" value="ECO:0007669"/>
    <property type="project" value="UniProtKB-KW"/>
</dbReference>
<comment type="caution">
    <text evidence="15">The sequence shown here is derived from an EMBL/GenBank/DDBJ whole genome shotgun (WGS) entry which is preliminary data.</text>
</comment>
<dbReference type="AlphaFoldDB" id="A0A5R8KJN2"/>
<keyword evidence="5 15" id="KW-0436">Ligase</keyword>
<dbReference type="Gene3D" id="3.30.1330.10">
    <property type="entry name" value="PurM-like, N-terminal domain"/>
    <property type="match status" value="1"/>
</dbReference>
<dbReference type="Proteomes" id="UP000306196">
    <property type="component" value="Unassembled WGS sequence"/>
</dbReference>
<evidence type="ECO:0000256" key="4">
    <source>
        <dbReference type="ARBA" id="ARBA00020367"/>
    </source>
</evidence>
<dbReference type="SUPFAM" id="SSF56042">
    <property type="entry name" value="PurM C-terminal domain-like"/>
    <property type="match status" value="1"/>
</dbReference>
<dbReference type="OrthoDB" id="9802507at2"/>
<dbReference type="EC" id="6.3.3.1" evidence="3"/>
<comment type="pathway">
    <text evidence="1">Purine metabolism; IMP biosynthesis via de novo pathway; 5-amino-1-(5-phospho-D-ribosyl)imidazole from N(2)-formyl-N(1)-(5-phospho-D-ribosyl)glycinamide: step 2/2.</text>
</comment>
<dbReference type="Pfam" id="PF00586">
    <property type="entry name" value="AIRS"/>
    <property type="match status" value="1"/>
</dbReference>
<evidence type="ECO:0000256" key="3">
    <source>
        <dbReference type="ARBA" id="ARBA00013047"/>
    </source>
</evidence>
<dbReference type="InterPro" id="IPR016188">
    <property type="entry name" value="PurM-like_N"/>
</dbReference>
<evidence type="ECO:0000313" key="15">
    <source>
        <dbReference type="EMBL" id="TLD72461.1"/>
    </source>
</evidence>
<dbReference type="GO" id="GO:0005829">
    <property type="term" value="C:cytosol"/>
    <property type="evidence" value="ECO:0007669"/>
    <property type="project" value="TreeGrafter"/>
</dbReference>
<dbReference type="EMBL" id="VAUV01000002">
    <property type="protein sequence ID" value="TLD72461.1"/>
    <property type="molecule type" value="Genomic_DNA"/>
</dbReference>
<proteinExistence type="inferred from homology"/>
<keyword evidence="7" id="KW-0067">ATP-binding</keyword>
<dbReference type="NCBIfam" id="TIGR00878">
    <property type="entry name" value="purM"/>
    <property type="match status" value="1"/>
</dbReference>
<dbReference type="CDD" id="cd02196">
    <property type="entry name" value="PurM"/>
    <property type="match status" value="1"/>
</dbReference>
<reference evidence="15 16" key="1">
    <citation type="submission" date="2019-05" db="EMBL/GenBank/DDBJ databases">
        <title>Verrucobacter flavum gen. nov., sp. nov. a new member of the family Verrucomicrobiaceae.</title>
        <authorList>
            <person name="Szuroczki S."/>
            <person name="Abbaszade G."/>
            <person name="Szabo A."/>
            <person name="Felfoldi T."/>
            <person name="Schumann P."/>
            <person name="Boka K."/>
            <person name="Keki Z."/>
            <person name="Toumi M."/>
            <person name="Toth E."/>
        </authorList>
    </citation>
    <scope>NUCLEOTIDE SEQUENCE [LARGE SCALE GENOMIC DNA]</scope>
    <source>
        <strain evidence="15 16">MG-N-17</strain>
    </source>
</reference>
<name>A0A5R8KJN2_9BACT</name>
<evidence type="ECO:0000256" key="6">
    <source>
        <dbReference type="ARBA" id="ARBA00022741"/>
    </source>
</evidence>
<dbReference type="InterPro" id="IPR036676">
    <property type="entry name" value="PurM-like_C_sf"/>
</dbReference>
<evidence type="ECO:0000256" key="8">
    <source>
        <dbReference type="ARBA" id="ARBA00031908"/>
    </source>
</evidence>
<feature type="domain" description="PurM-like N-terminal" evidence="13">
    <location>
        <begin position="76"/>
        <end position="180"/>
    </location>
</feature>
<dbReference type="GO" id="GO:0006189">
    <property type="term" value="P:'de novo' IMP biosynthetic process"/>
    <property type="evidence" value="ECO:0007669"/>
    <property type="project" value="UniProtKB-UniPathway"/>
</dbReference>
<dbReference type="InterPro" id="IPR036921">
    <property type="entry name" value="PurM-like_N_sf"/>
</dbReference>
<dbReference type="PANTHER" id="PTHR10520:SF12">
    <property type="entry name" value="TRIFUNCTIONAL PURINE BIOSYNTHETIC PROTEIN ADENOSINE-3"/>
    <property type="match status" value="1"/>
</dbReference>
<feature type="domain" description="PurM-like C-terminal" evidence="14">
    <location>
        <begin position="194"/>
        <end position="345"/>
    </location>
</feature>
<evidence type="ECO:0000256" key="7">
    <source>
        <dbReference type="ARBA" id="ARBA00022840"/>
    </source>
</evidence>
<evidence type="ECO:0000313" key="16">
    <source>
        <dbReference type="Proteomes" id="UP000306196"/>
    </source>
</evidence>
<evidence type="ECO:0000256" key="5">
    <source>
        <dbReference type="ARBA" id="ARBA00022598"/>
    </source>
</evidence>
<keyword evidence="6" id="KW-0547">Nucleotide-binding</keyword>
<feature type="region of interest" description="Disordered" evidence="12">
    <location>
        <begin position="1"/>
        <end position="25"/>
    </location>
</feature>
<gene>
    <name evidence="15" type="primary">purM</name>
    <name evidence="15" type="ORF">FEM03_03660</name>
</gene>
<dbReference type="PANTHER" id="PTHR10520">
    <property type="entry name" value="TRIFUNCTIONAL PURINE BIOSYNTHETIC PROTEIN ADENOSINE-3-RELATED"/>
    <property type="match status" value="1"/>
</dbReference>
<evidence type="ECO:0000256" key="9">
    <source>
        <dbReference type="ARBA" id="ARBA00032931"/>
    </source>
</evidence>
<dbReference type="InterPro" id="IPR004733">
    <property type="entry name" value="PurM_cligase"/>
</dbReference>
<evidence type="ECO:0000256" key="10">
    <source>
        <dbReference type="ARBA" id="ARBA00033093"/>
    </source>
</evidence>
<evidence type="ECO:0000256" key="2">
    <source>
        <dbReference type="ARBA" id="ARBA00010280"/>
    </source>
</evidence>
<dbReference type="SUPFAM" id="SSF55326">
    <property type="entry name" value="PurM N-terminal domain-like"/>
    <property type="match status" value="1"/>
</dbReference>
<dbReference type="GO" id="GO:0046084">
    <property type="term" value="P:adenine biosynthetic process"/>
    <property type="evidence" value="ECO:0007669"/>
    <property type="project" value="TreeGrafter"/>
</dbReference>
<evidence type="ECO:0000259" key="13">
    <source>
        <dbReference type="Pfam" id="PF00586"/>
    </source>
</evidence>
<evidence type="ECO:0000256" key="1">
    <source>
        <dbReference type="ARBA" id="ARBA00004686"/>
    </source>
</evidence>
<dbReference type="RefSeq" id="WP_138084815.1">
    <property type="nucleotide sequence ID" value="NZ_VAUV01000002.1"/>
</dbReference>
<keyword evidence="16" id="KW-1185">Reference proteome</keyword>
<dbReference type="InterPro" id="IPR010918">
    <property type="entry name" value="PurM-like_C_dom"/>
</dbReference>
<protein>
    <recommendedName>
        <fullName evidence="4">Phosphoribosylformylglycinamidine cyclo-ligase</fullName>
        <ecNumber evidence="3">6.3.3.1</ecNumber>
    </recommendedName>
    <alternativeName>
        <fullName evidence="9">AIR synthase</fullName>
    </alternativeName>
    <alternativeName>
        <fullName evidence="10">AIRS</fullName>
    </alternativeName>
    <alternativeName>
        <fullName evidence="8">Phosphoribosyl-aminoimidazole synthetase</fullName>
    </alternativeName>
</protein>
<comment type="catalytic activity">
    <reaction evidence="11">
        <text>2-formamido-N(1)-(5-O-phospho-beta-D-ribosyl)acetamidine + ATP = 5-amino-1-(5-phospho-beta-D-ribosyl)imidazole + ADP + phosphate + H(+)</text>
        <dbReference type="Rhea" id="RHEA:23032"/>
        <dbReference type="ChEBI" id="CHEBI:15378"/>
        <dbReference type="ChEBI" id="CHEBI:30616"/>
        <dbReference type="ChEBI" id="CHEBI:43474"/>
        <dbReference type="ChEBI" id="CHEBI:137981"/>
        <dbReference type="ChEBI" id="CHEBI:147287"/>
        <dbReference type="ChEBI" id="CHEBI:456216"/>
        <dbReference type="EC" id="6.3.3.1"/>
    </reaction>
</comment>
<dbReference type="Pfam" id="PF02769">
    <property type="entry name" value="AIRS_C"/>
    <property type="match status" value="1"/>
</dbReference>
<accession>A0A5R8KJN2</accession>
<sequence>MSDDATNFYTSSASQHSDQPAKGHTYKQAGVDIREAAAMVGDIGQLVKRTQKQRQLAGAFGLFAAAYDLSAYKHPVIVTGCDGVGTKIELLLEHDLLENAGKDLVAMNVNDVLTTGADPILFLDYVGIGRLDKEKITRCIAGMVDYLEACGCILAGGETAEMPGMVPEGVIELSGFAIGAAEKTSLLNPASIQRGDLLIGFPSAGFHANGFSLVRRVIEAEKLSFSSTEWKALLAPTLLYHEEANALRKNVPSLRAMSHITGGGLPENLGRILVFGGHGAQIKLPKWENETVQKVLAHVDPADALHTFNSGFGWVAIVGPENAESALACGKGAVVLGQINNLGEVQIEHV</sequence>
<feature type="compositionally biased region" description="Polar residues" evidence="12">
    <location>
        <begin position="1"/>
        <end position="18"/>
    </location>
</feature>
<organism evidence="15 16">
    <name type="scientific">Phragmitibacter flavus</name>
    <dbReference type="NCBI Taxonomy" id="2576071"/>
    <lineage>
        <taxon>Bacteria</taxon>
        <taxon>Pseudomonadati</taxon>
        <taxon>Verrucomicrobiota</taxon>
        <taxon>Verrucomicrobiia</taxon>
        <taxon>Verrucomicrobiales</taxon>
        <taxon>Verrucomicrobiaceae</taxon>
        <taxon>Phragmitibacter</taxon>
    </lineage>
</organism>
<dbReference type="GO" id="GO:0004637">
    <property type="term" value="F:phosphoribosylamine-glycine ligase activity"/>
    <property type="evidence" value="ECO:0007669"/>
    <property type="project" value="TreeGrafter"/>
</dbReference>
<evidence type="ECO:0000256" key="12">
    <source>
        <dbReference type="SAM" id="MobiDB-lite"/>
    </source>
</evidence>
<evidence type="ECO:0000256" key="11">
    <source>
        <dbReference type="ARBA" id="ARBA00049057"/>
    </source>
</evidence>
<dbReference type="GO" id="GO:0004641">
    <property type="term" value="F:phosphoribosylformylglycinamidine cyclo-ligase activity"/>
    <property type="evidence" value="ECO:0007669"/>
    <property type="project" value="UniProtKB-EC"/>
</dbReference>
<dbReference type="Gene3D" id="3.90.650.10">
    <property type="entry name" value="PurM-like C-terminal domain"/>
    <property type="match status" value="1"/>
</dbReference>
<dbReference type="UniPathway" id="UPA00074">
    <property type="reaction ID" value="UER00129"/>
</dbReference>
<comment type="similarity">
    <text evidence="2">Belongs to the AIR synthase family.</text>
</comment>
<evidence type="ECO:0000259" key="14">
    <source>
        <dbReference type="Pfam" id="PF02769"/>
    </source>
</evidence>